<accession>A0A1H9XDZ3</accession>
<organism evidence="1 2">
    <name type="scientific">Butyrivibrio fibrisolvens</name>
    <dbReference type="NCBI Taxonomy" id="831"/>
    <lineage>
        <taxon>Bacteria</taxon>
        <taxon>Bacillati</taxon>
        <taxon>Bacillota</taxon>
        <taxon>Clostridia</taxon>
        <taxon>Lachnospirales</taxon>
        <taxon>Lachnospiraceae</taxon>
        <taxon>Butyrivibrio</taxon>
    </lineage>
</organism>
<dbReference type="OrthoDB" id="2001341at2"/>
<protein>
    <submittedName>
        <fullName evidence="1">Uncharacterized protein</fullName>
    </submittedName>
</protein>
<reference evidence="1 2" key="1">
    <citation type="submission" date="2016-10" db="EMBL/GenBank/DDBJ databases">
        <authorList>
            <person name="de Groot N.N."/>
        </authorList>
    </citation>
    <scope>NUCLEOTIDE SEQUENCE [LARGE SCALE GENOMIC DNA]</scope>
    <source>
        <strain evidence="1 2">AR40</strain>
    </source>
</reference>
<gene>
    <name evidence="1" type="ORF">SAMN04487884_1634</name>
</gene>
<evidence type="ECO:0000313" key="2">
    <source>
        <dbReference type="Proteomes" id="UP000182584"/>
    </source>
</evidence>
<dbReference type="EMBL" id="FOGJ01000063">
    <property type="protein sequence ID" value="SES44365.1"/>
    <property type="molecule type" value="Genomic_DNA"/>
</dbReference>
<dbReference type="RefSeq" id="WP_074759271.1">
    <property type="nucleotide sequence ID" value="NZ_FOGJ01000063.1"/>
</dbReference>
<dbReference type="Proteomes" id="UP000182584">
    <property type="component" value="Unassembled WGS sequence"/>
</dbReference>
<proteinExistence type="predicted"/>
<sequence>MVKVKDKNLPELAGIYNSYGKDALYKQLKDKYGIKYPGSTLSRMKTIDTLAYDATTDRFNAGFCEKTTDDIFMSMDELCSQEKQQKEVLVKTAQAMPKSDAMDRLIKELLGDRLLELSRYVMLDTLNRSMTIDKTALIDAGYTLITH</sequence>
<evidence type="ECO:0000313" key="1">
    <source>
        <dbReference type="EMBL" id="SES44365.1"/>
    </source>
</evidence>
<dbReference type="AlphaFoldDB" id="A0A1H9XDZ3"/>
<name>A0A1H9XDZ3_BUTFI</name>